<reference evidence="2" key="2">
    <citation type="journal article" date="2015" name="Data Brief">
        <title>Shoot transcriptome of the giant reed, Arundo donax.</title>
        <authorList>
            <person name="Barrero R.A."/>
            <person name="Guerrero F.D."/>
            <person name="Moolhuijzen P."/>
            <person name="Goolsby J.A."/>
            <person name="Tidwell J."/>
            <person name="Bellgard S.E."/>
            <person name="Bellgard M.I."/>
        </authorList>
    </citation>
    <scope>NUCLEOTIDE SEQUENCE</scope>
    <source>
        <tissue evidence="2">Shoot tissue taken approximately 20 cm above the soil surface</tissue>
    </source>
</reference>
<name>A0A0A9DM01_ARUDO</name>
<keyword evidence="1" id="KW-1133">Transmembrane helix</keyword>
<protein>
    <submittedName>
        <fullName evidence="2">Pco151371</fullName>
    </submittedName>
</protein>
<organism evidence="2">
    <name type="scientific">Arundo donax</name>
    <name type="common">Giant reed</name>
    <name type="synonym">Donax arundinaceus</name>
    <dbReference type="NCBI Taxonomy" id="35708"/>
    <lineage>
        <taxon>Eukaryota</taxon>
        <taxon>Viridiplantae</taxon>
        <taxon>Streptophyta</taxon>
        <taxon>Embryophyta</taxon>
        <taxon>Tracheophyta</taxon>
        <taxon>Spermatophyta</taxon>
        <taxon>Magnoliopsida</taxon>
        <taxon>Liliopsida</taxon>
        <taxon>Poales</taxon>
        <taxon>Poaceae</taxon>
        <taxon>PACMAD clade</taxon>
        <taxon>Arundinoideae</taxon>
        <taxon>Arundineae</taxon>
        <taxon>Arundo</taxon>
    </lineage>
</organism>
<dbReference type="AlphaFoldDB" id="A0A0A9DM01"/>
<reference evidence="2" key="1">
    <citation type="submission" date="2014-09" db="EMBL/GenBank/DDBJ databases">
        <authorList>
            <person name="Magalhaes I.L.F."/>
            <person name="Oliveira U."/>
            <person name="Santos F.R."/>
            <person name="Vidigal T.H.D.A."/>
            <person name="Brescovit A.D."/>
            <person name="Santos A.J."/>
        </authorList>
    </citation>
    <scope>NUCLEOTIDE SEQUENCE</scope>
    <source>
        <tissue evidence="2">Shoot tissue taken approximately 20 cm above the soil surface</tissue>
    </source>
</reference>
<keyword evidence="1" id="KW-0812">Transmembrane</keyword>
<evidence type="ECO:0000313" key="2">
    <source>
        <dbReference type="EMBL" id="JAD86665.1"/>
    </source>
</evidence>
<dbReference type="EMBL" id="GBRH01211230">
    <property type="protein sequence ID" value="JAD86665.1"/>
    <property type="molecule type" value="Transcribed_RNA"/>
</dbReference>
<accession>A0A0A9DM01</accession>
<evidence type="ECO:0000256" key="1">
    <source>
        <dbReference type="SAM" id="Phobius"/>
    </source>
</evidence>
<proteinExistence type="predicted"/>
<feature type="transmembrane region" description="Helical" evidence="1">
    <location>
        <begin position="21"/>
        <end position="39"/>
    </location>
</feature>
<dbReference type="PROSITE" id="PS51257">
    <property type="entry name" value="PROKAR_LIPOPROTEIN"/>
    <property type="match status" value="1"/>
</dbReference>
<keyword evidence="1" id="KW-0472">Membrane</keyword>
<sequence>MRSSRYTFRVAKIDIFLELQGFTFCILLGSCLNFCYVYLEHWLSKYYLLILYMREETVNCLTHVITKQIGDLL</sequence>